<evidence type="ECO:0000313" key="3">
    <source>
        <dbReference type="Proteomes" id="UP000198561"/>
    </source>
</evidence>
<dbReference type="EMBL" id="FNWQ01000005">
    <property type="protein sequence ID" value="SEH40893.1"/>
    <property type="molecule type" value="Genomic_DNA"/>
</dbReference>
<evidence type="ECO:0000313" key="2">
    <source>
        <dbReference type="EMBL" id="SEH40893.1"/>
    </source>
</evidence>
<keyword evidence="1" id="KW-0812">Transmembrane</keyword>
<proteinExistence type="predicted"/>
<feature type="transmembrane region" description="Helical" evidence="1">
    <location>
        <begin position="51"/>
        <end position="74"/>
    </location>
</feature>
<keyword evidence="1" id="KW-0472">Membrane</keyword>
<dbReference type="OrthoDB" id="769178at2"/>
<dbReference type="Proteomes" id="UP000198561">
    <property type="component" value="Unassembled WGS sequence"/>
</dbReference>
<evidence type="ECO:0000256" key="1">
    <source>
        <dbReference type="SAM" id="Phobius"/>
    </source>
</evidence>
<gene>
    <name evidence="2" type="ORF">SAMN05421593_3856</name>
</gene>
<name>A0A1H6HY17_CHRCI</name>
<organism evidence="2 3">
    <name type="scientific">Chryseobacterium culicis</name>
    <dbReference type="NCBI Taxonomy" id="680127"/>
    <lineage>
        <taxon>Bacteria</taxon>
        <taxon>Pseudomonadati</taxon>
        <taxon>Bacteroidota</taxon>
        <taxon>Flavobacteriia</taxon>
        <taxon>Flavobacteriales</taxon>
        <taxon>Weeksellaceae</taxon>
        <taxon>Chryseobacterium group</taxon>
        <taxon>Chryseobacterium</taxon>
    </lineage>
</organism>
<sequence>MQEKARKDFLPLVSKTWEFITWLTRISGMLLLLVAFLLLLGWPAAFFNRPALFIVVAILYYPALAFGVYSFFIYQKKIRKRTVRKIIVDAQGIHYERKDGSVDEILYSNLKSYSFSDEYDVSVSPVNKAYVLQIYENDKVKEVDFIGRDAGYTSCIGNLKALRRKYIQGITCFRPDLRINPLVYEVFYINPVDFTFDHKKFWTSLAQTFAIMVLCCLVLAAIMLVLVKWLF</sequence>
<dbReference type="RefSeq" id="WP_089694671.1">
    <property type="nucleotide sequence ID" value="NZ_FNWQ01000005.1"/>
</dbReference>
<protein>
    <submittedName>
        <fullName evidence="2">Uncharacterized protein</fullName>
    </submittedName>
</protein>
<reference evidence="2 3" key="1">
    <citation type="submission" date="2016-10" db="EMBL/GenBank/DDBJ databases">
        <authorList>
            <person name="de Groot N.N."/>
        </authorList>
    </citation>
    <scope>NUCLEOTIDE SEQUENCE [LARGE SCALE GENOMIC DNA]</scope>
    <source>
        <strain evidence="2 3">DSM 23031</strain>
    </source>
</reference>
<feature type="transmembrane region" description="Helical" evidence="1">
    <location>
        <begin position="20"/>
        <end position="45"/>
    </location>
</feature>
<keyword evidence="1" id="KW-1133">Transmembrane helix</keyword>
<accession>A0A1H6HY17</accession>
<feature type="transmembrane region" description="Helical" evidence="1">
    <location>
        <begin position="209"/>
        <end position="230"/>
    </location>
</feature>
<dbReference type="AlphaFoldDB" id="A0A1H6HY17"/>